<dbReference type="OrthoDB" id="1377270at2"/>
<proteinExistence type="predicted"/>
<organism evidence="2 3">
    <name type="scientific">Flavobacterium resistens</name>
    <dbReference type="NCBI Taxonomy" id="443612"/>
    <lineage>
        <taxon>Bacteria</taxon>
        <taxon>Pseudomonadati</taxon>
        <taxon>Bacteroidota</taxon>
        <taxon>Flavobacteriia</taxon>
        <taxon>Flavobacteriales</taxon>
        <taxon>Flavobacteriaceae</taxon>
        <taxon>Flavobacterium</taxon>
    </lineage>
</organism>
<dbReference type="Proteomes" id="UP000468990">
    <property type="component" value="Unassembled WGS sequence"/>
</dbReference>
<gene>
    <name evidence="1" type="ORF">GJU42_19970</name>
    <name evidence="2" type="ORF">SAMN06265349_101740</name>
</gene>
<accession>A0A521B7W8</accession>
<evidence type="ECO:0000313" key="2">
    <source>
        <dbReference type="EMBL" id="SMO42790.1"/>
    </source>
</evidence>
<dbReference type="Proteomes" id="UP000317289">
    <property type="component" value="Unassembled WGS sequence"/>
</dbReference>
<dbReference type="InterPro" id="IPR054500">
    <property type="entry name" value="Phage_fiber_rpt"/>
</dbReference>
<dbReference type="EMBL" id="WKKG01000012">
    <property type="protein sequence ID" value="MRX70258.1"/>
    <property type="molecule type" value="Genomic_DNA"/>
</dbReference>
<evidence type="ECO:0000313" key="4">
    <source>
        <dbReference type="Proteomes" id="UP000468990"/>
    </source>
</evidence>
<dbReference type="EMBL" id="FXTA01000001">
    <property type="protein sequence ID" value="SMO42790.1"/>
    <property type="molecule type" value="Genomic_DNA"/>
</dbReference>
<reference evidence="1 4" key="2">
    <citation type="submission" date="2019-11" db="EMBL/GenBank/DDBJ databases">
        <title>Flavobacterium resistens genome.</title>
        <authorList>
            <person name="Wilson V.M."/>
            <person name="Newman J.D."/>
        </authorList>
    </citation>
    <scope>NUCLEOTIDE SEQUENCE [LARGE SCALE GENOMIC DNA]</scope>
    <source>
        <strain evidence="1 4">DSM 19382</strain>
    </source>
</reference>
<dbReference type="AlphaFoldDB" id="A0A521B7W8"/>
<dbReference type="RefSeq" id="WP_142449401.1">
    <property type="nucleotide sequence ID" value="NZ_FXTA01000001.1"/>
</dbReference>
<protein>
    <submittedName>
        <fullName evidence="2">Uncharacterized protein</fullName>
    </submittedName>
</protein>
<keyword evidence="4" id="KW-1185">Reference proteome</keyword>
<reference evidence="2 3" key="1">
    <citation type="submission" date="2017-05" db="EMBL/GenBank/DDBJ databases">
        <authorList>
            <person name="Varghese N."/>
            <person name="Submissions S."/>
        </authorList>
    </citation>
    <scope>NUCLEOTIDE SEQUENCE [LARGE SCALE GENOMIC DNA]</scope>
    <source>
        <strain evidence="2 3">DSM 19382</strain>
    </source>
</reference>
<evidence type="ECO:0000313" key="3">
    <source>
        <dbReference type="Proteomes" id="UP000317289"/>
    </source>
</evidence>
<dbReference type="Pfam" id="PF22337">
    <property type="entry name" value="Phage_fiber_rpt"/>
    <property type="match status" value="2"/>
</dbReference>
<name>A0A521B7W8_9FLAO</name>
<evidence type="ECO:0000313" key="1">
    <source>
        <dbReference type="EMBL" id="MRX70258.1"/>
    </source>
</evidence>
<sequence length="614" mass="67039">MAITALNTIKNWFKTGFVPTQQQFWDTWDSFRHKSEKISLTDMDGIDELLLNKVENEIFEDHISNPNSHSEQFNLKEDKSKRGVANGYAPLNEVVKIASEYLTITNDLISGGEHALLSAEQGKILQNQINTINNLLTSDNVNLDTVQEIVDAIEVVQTSLNTILVNDLTTGGVTKALTAEMGKSLKIAVDALTTGLSGKQASLISGNNIKTINGNSLLGSGDMSIGLTQTLKTITSANLTTQDVAGFVSYINALNPVLVVASNEIVEYQLSDTGRTFKLLLNGRSFGIGQPAITTSNVEAVTLWMNKDLTLSNYPNTRNDGQLPTNKVLSADANGNLRMYTIATAPAPYLDMLIPDSYLPTNTGNFILKGAFFTPSMTVQIVGQTINNKTFISDNEVRVNVTTGSAEGFFDVILNNGLSATFPGRMLIVLGNVYNYSSSDFPSLTSAISSVDSNLIVSNVTVVNQAISSKALDVTKNWRFSFYVGVSPYYGNLTNNQVPNTGVDAFMNLCFLDVTNNALQMRHVFVGNSTSYLEAGAYTPSNAFLFSGTGFIEFWNTHVIIEYRYNASTRILSSYANGVLKGSITLTTSFPNNLKIQFRTKMLDIFNIKYVETT</sequence>